<evidence type="ECO:0000313" key="3">
    <source>
        <dbReference type="Proteomes" id="UP000015106"/>
    </source>
</evidence>
<organism evidence="2 3">
    <name type="scientific">Triticum urartu</name>
    <name type="common">Red wild einkorn</name>
    <name type="synonym">Crithodium urartu</name>
    <dbReference type="NCBI Taxonomy" id="4572"/>
    <lineage>
        <taxon>Eukaryota</taxon>
        <taxon>Viridiplantae</taxon>
        <taxon>Streptophyta</taxon>
        <taxon>Embryophyta</taxon>
        <taxon>Tracheophyta</taxon>
        <taxon>Spermatophyta</taxon>
        <taxon>Magnoliopsida</taxon>
        <taxon>Liliopsida</taxon>
        <taxon>Poales</taxon>
        <taxon>Poaceae</taxon>
        <taxon>BOP clade</taxon>
        <taxon>Pooideae</taxon>
        <taxon>Triticodae</taxon>
        <taxon>Triticeae</taxon>
        <taxon>Triticinae</taxon>
        <taxon>Triticum</taxon>
    </lineage>
</organism>
<dbReference type="EnsemblPlants" id="TuG1812S0002925700.01.T01">
    <property type="protein sequence ID" value="TuG1812S0002925700.01.T01"/>
    <property type="gene ID" value="TuG1812S0002925700.01"/>
</dbReference>
<sequence>YPARTPARPRPRRIPILPPPHHSSSPAPPIQPPRILSSSSPSRGLVSIRKESPRPASLRFRAQLPSLGAFWNRPPSRRLPRPERSNSVGFLPPSRSPAGGARPESAAEGVDATRRWIAEPSGVTRATARTRRLPPRPRRRRRRCTGRPRRRWGAPRTTSASARRCCPGAPRAARPARPTRAPSGGCSGRTPTARSSPRSWNSSLVIQVTRMMIIWILAYAQSCKYCSAESPVHLAQVESMSV</sequence>
<feature type="compositionally biased region" description="Basic residues" evidence="1">
    <location>
        <begin position="128"/>
        <end position="153"/>
    </location>
</feature>
<dbReference type="Gramene" id="TuG1812S0002925700.01.T01">
    <property type="protein sequence ID" value="TuG1812S0002925700.01.T01"/>
    <property type="gene ID" value="TuG1812S0002925700.01"/>
</dbReference>
<reference evidence="2" key="2">
    <citation type="submission" date="2022-06" db="UniProtKB">
        <authorList>
            <consortium name="EnsemblPlants"/>
        </authorList>
    </citation>
    <scope>IDENTIFICATION</scope>
</reference>
<evidence type="ECO:0000256" key="1">
    <source>
        <dbReference type="SAM" id="MobiDB-lite"/>
    </source>
</evidence>
<dbReference type="Proteomes" id="UP000015106">
    <property type="component" value="Unassembled WGS sequence"/>
</dbReference>
<evidence type="ECO:0000313" key="2">
    <source>
        <dbReference type="EnsemblPlants" id="TuG1812S0002925700.01.T01"/>
    </source>
</evidence>
<reference evidence="3" key="1">
    <citation type="journal article" date="2013" name="Nature">
        <title>Draft genome of the wheat A-genome progenitor Triticum urartu.</title>
        <authorList>
            <person name="Ling H.Q."/>
            <person name="Zhao S."/>
            <person name="Liu D."/>
            <person name="Wang J."/>
            <person name="Sun H."/>
            <person name="Zhang C."/>
            <person name="Fan H."/>
            <person name="Li D."/>
            <person name="Dong L."/>
            <person name="Tao Y."/>
            <person name="Gao C."/>
            <person name="Wu H."/>
            <person name="Li Y."/>
            <person name="Cui Y."/>
            <person name="Guo X."/>
            <person name="Zheng S."/>
            <person name="Wang B."/>
            <person name="Yu K."/>
            <person name="Liang Q."/>
            <person name="Yang W."/>
            <person name="Lou X."/>
            <person name="Chen J."/>
            <person name="Feng M."/>
            <person name="Jian J."/>
            <person name="Zhang X."/>
            <person name="Luo G."/>
            <person name="Jiang Y."/>
            <person name="Liu J."/>
            <person name="Wang Z."/>
            <person name="Sha Y."/>
            <person name="Zhang B."/>
            <person name="Wu H."/>
            <person name="Tang D."/>
            <person name="Shen Q."/>
            <person name="Xue P."/>
            <person name="Zou S."/>
            <person name="Wang X."/>
            <person name="Liu X."/>
            <person name="Wang F."/>
            <person name="Yang Y."/>
            <person name="An X."/>
            <person name="Dong Z."/>
            <person name="Zhang K."/>
            <person name="Zhang X."/>
            <person name="Luo M.C."/>
            <person name="Dvorak J."/>
            <person name="Tong Y."/>
            <person name="Wang J."/>
            <person name="Yang H."/>
            <person name="Li Z."/>
            <person name="Wang D."/>
            <person name="Zhang A."/>
            <person name="Wang J."/>
        </authorList>
    </citation>
    <scope>NUCLEOTIDE SEQUENCE</scope>
    <source>
        <strain evidence="3">cv. G1812</strain>
    </source>
</reference>
<feature type="compositionally biased region" description="Low complexity" evidence="1">
    <location>
        <begin position="160"/>
        <end position="184"/>
    </location>
</feature>
<feature type="region of interest" description="Disordered" evidence="1">
    <location>
        <begin position="1"/>
        <end position="200"/>
    </location>
</feature>
<gene>
    <name evidence="2" type="primary">LOC125530779</name>
</gene>
<feature type="compositionally biased region" description="Polar residues" evidence="1">
    <location>
        <begin position="189"/>
        <end position="200"/>
    </location>
</feature>
<protein>
    <submittedName>
        <fullName evidence="2">Uncharacterized protein</fullName>
    </submittedName>
</protein>
<accession>A0A8R7VF55</accession>
<feature type="compositionally biased region" description="Pro residues" evidence="1">
    <location>
        <begin position="16"/>
        <end position="32"/>
    </location>
</feature>
<keyword evidence="3" id="KW-1185">Reference proteome</keyword>
<proteinExistence type="predicted"/>
<feature type="compositionally biased region" description="Low complexity" evidence="1">
    <location>
        <begin position="33"/>
        <end position="47"/>
    </location>
</feature>
<dbReference type="AlphaFoldDB" id="A0A8R7VF55"/>
<name>A0A8R7VF55_TRIUA</name>